<protein>
    <submittedName>
        <fullName evidence="1">Uncharacterized protein</fullName>
    </submittedName>
</protein>
<feature type="non-terminal residue" evidence="1">
    <location>
        <position position="1"/>
    </location>
</feature>
<dbReference type="EMBL" id="HACA01007778">
    <property type="protein sequence ID" value="CDW25139.1"/>
    <property type="molecule type" value="Transcribed_RNA"/>
</dbReference>
<dbReference type="AlphaFoldDB" id="A0A0K2TGN5"/>
<evidence type="ECO:0000313" key="1">
    <source>
        <dbReference type="EMBL" id="CDW25139.1"/>
    </source>
</evidence>
<reference evidence="1" key="1">
    <citation type="submission" date="2014-05" db="EMBL/GenBank/DDBJ databases">
        <authorList>
            <person name="Chronopoulou M."/>
        </authorList>
    </citation>
    <scope>NUCLEOTIDE SEQUENCE</scope>
    <source>
        <tissue evidence="1">Whole organism</tissue>
    </source>
</reference>
<proteinExistence type="predicted"/>
<sequence length="41" mass="4456">SLSSPLHVDPPDYCCVSFYLFSPVTGTIKLVFSPGTSDSQY</sequence>
<name>A0A0K2TGN5_LEPSM</name>
<accession>A0A0K2TGN5</accession>
<organism evidence="1">
    <name type="scientific">Lepeophtheirus salmonis</name>
    <name type="common">Salmon louse</name>
    <name type="synonym">Caligus salmonis</name>
    <dbReference type="NCBI Taxonomy" id="72036"/>
    <lineage>
        <taxon>Eukaryota</taxon>
        <taxon>Metazoa</taxon>
        <taxon>Ecdysozoa</taxon>
        <taxon>Arthropoda</taxon>
        <taxon>Crustacea</taxon>
        <taxon>Multicrustacea</taxon>
        <taxon>Hexanauplia</taxon>
        <taxon>Copepoda</taxon>
        <taxon>Siphonostomatoida</taxon>
        <taxon>Caligidae</taxon>
        <taxon>Lepeophtheirus</taxon>
    </lineage>
</organism>